<dbReference type="SUPFAM" id="SSF56112">
    <property type="entry name" value="Protein kinase-like (PK-like)"/>
    <property type="match status" value="1"/>
</dbReference>
<dbReference type="PROSITE" id="PS50011">
    <property type="entry name" value="PROTEIN_KINASE_DOM"/>
    <property type="match status" value="1"/>
</dbReference>
<sequence>MELYSYDTSKDRVGPEDFNFIATIGRDNTANVMLAESKHSKKLYAIKVLKKRFLIENNEAKTAYTERHVFDLATRENHPFIVHLFGTFQSITRLYFVTEYVPGGDLMSHLQKHPFLPGQTQFYAAEVCLVLKFLHSKGILYRDLKLDNIILTLDGHIKTTNFGLCAEDIWYGTTTGTFCGNTEFMAPEILLDKRYTYAVDWWAFGILIYQMCFHQSPFHGEDEDEIYDAILACEPLYPINSSQSAVDICQKLLVREPEHRLGSGPTDAQEVMTHEYFNGTNWDDIYHKRVTAPYKPVISHREDTSNFDIESASIDSVPSPVPSYMLYGGETNVTQSEDVQHTEEDDSKTKKAFDAAKVTIKNEDRPCAKGDPYPAANRNEEHGGHRQLEHDSGISDILLVDGAGVSGQSVKQNADVTSTSYSEDLKNKRQTPSASEEMVVAN</sequence>
<reference evidence="9 10" key="1">
    <citation type="journal article" date="2018" name="IMA Fungus">
        <title>IMA Genome-F 9: Draft genome sequence of Annulohypoxylon stygium, Aspergillus mulundensis, Berkeleyomyces basicola (syn. Thielaviopsis basicola), Ceratocystis smalleyi, two Cercospora beticola strains, Coleophoma cylindrospora, Fusarium fracticaudum, Phialophora cf. hyalina, and Morchella septimelata.</title>
        <authorList>
            <person name="Wingfield B.D."/>
            <person name="Bills G.F."/>
            <person name="Dong Y."/>
            <person name="Huang W."/>
            <person name="Nel W.J."/>
            <person name="Swalarsk-Parry B.S."/>
            <person name="Vaghefi N."/>
            <person name="Wilken P.M."/>
            <person name="An Z."/>
            <person name="de Beer Z.W."/>
            <person name="De Vos L."/>
            <person name="Chen L."/>
            <person name="Duong T.A."/>
            <person name="Gao Y."/>
            <person name="Hammerbacher A."/>
            <person name="Kikkert J.R."/>
            <person name="Li Y."/>
            <person name="Li H."/>
            <person name="Li K."/>
            <person name="Li Q."/>
            <person name="Liu X."/>
            <person name="Ma X."/>
            <person name="Naidoo K."/>
            <person name="Pethybridge S.J."/>
            <person name="Sun J."/>
            <person name="Steenkamp E.T."/>
            <person name="van der Nest M.A."/>
            <person name="van Wyk S."/>
            <person name="Wingfield M.J."/>
            <person name="Xiong C."/>
            <person name="Yue Q."/>
            <person name="Zhang X."/>
        </authorList>
    </citation>
    <scope>NUCLEOTIDE SEQUENCE [LARGE SCALE GENOMIC DNA]</scope>
    <source>
        <strain evidence="9 10">BP6252</strain>
    </source>
</reference>
<keyword evidence="1" id="KW-0723">Serine/threonine-protein kinase</keyword>
<dbReference type="GO" id="GO:0004674">
    <property type="term" value="F:protein serine/threonine kinase activity"/>
    <property type="evidence" value="ECO:0007669"/>
    <property type="project" value="UniProtKB-KW"/>
</dbReference>
<dbReference type="Pfam" id="PF00069">
    <property type="entry name" value="Pkinase"/>
    <property type="match status" value="1"/>
</dbReference>
<dbReference type="InterPro" id="IPR000961">
    <property type="entry name" value="AGC-kinase_C"/>
</dbReference>
<dbReference type="PROSITE" id="PS00108">
    <property type="entry name" value="PROTEIN_KINASE_ST"/>
    <property type="match status" value="1"/>
</dbReference>
<dbReference type="Gene3D" id="3.30.200.20">
    <property type="entry name" value="Phosphorylase Kinase, domain 1"/>
    <property type="match status" value="1"/>
</dbReference>
<feature type="domain" description="AGC-kinase C-terminal" evidence="8">
    <location>
        <begin position="278"/>
        <end position="342"/>
    </location>
</feature>
<evidence type="ECO:0000256" key="2">
    <source>
        <dbReference type="ARBA" id="ARBA00022679"/>
    </source>
</evidence>
<accession>A0A3D8QPY0</accession>
<keyword evidence="4" id="KW-0418">Kinase</keyword>
<feature type="region of interest" description="Disordered" evidence="6">
    <location>
        <begin position="406"/>
        <end position="442"/>
    </location>
</feature>
<organism evidence="9 10">
    <name type="scientific">Coleophoma cylindrospora</name>
    <dbReference type="NCBI Taxonomy" id="1849047"/>
    <lineage>
        <taxon>Eukaryota</taxon>
        <taxon>Fungi</taxon>
        <taxon>Dikarya</taxon>
        <taxon>Ascomycota</taxon>
        <taxon>Pezizomycotina</taxon>
        <taxon>Leotiomycetes</taxon>
        <taxon>Helotiales</taxon>
        <taxon>Dermateaceae</taxon>
        <taxon>Coleophoma</taxon>
    </lineage>
</organism>
<evidence type="ECO:0000313" key="9">
    <source>
        <dbReference type="EMBL" id="RDW63524.1"/>
    </source>
</evidence>
<evidence type="ECO:0000256" key="3">
    <source>
        <dbReference type="ARBA" id="ARBA00022741"/>
    </source>
</evidence>
<evidence type="ECO:0000256" key="1">
    <source>
        <dbReference type="ARBA" id="ARBA00022527"/>
    </source>
</evidence>
<dbReference type="FunFam" id="3.30.200.20:FF:000103">
    <property type="entry name" value="Protein kinase C"/>
    <property type="match status" value="1"/>
</dbReference>
<dbReference type="InterPro" id="IPR008271">
    <property type="entry name" value="Ser/Thr_kinase_AS"/>
</dbReference>
<dbReference type="InterPro" id="IPR011009">
    <property type="entry name" value="Kinase-like_dom_sf"/>
</dbReference>
<evidence type="ECO:0000259" key="8">
    <source>
        <dbReference type="PROSITE" id="PS51285"/>
    </source>
</evidence>
<dbReference type="Gene3D" id="1.10.510.10">
    <property type="entry name" value="Transferase(Phosphotransferase) domain 1"/>
    <property type="match status" value="1"/>
</dbReference>
<evidence type="ECO:0000256" key="6">
    <source>
        <dbReference type="SAM" id="MobiDB-lite"/>
    </source>
</evidence>
<dbReference type="AlphaFoldDB" id="A0A3D8QPY0"/>
<proteinExistence type="predicted"/>
<dbReference type="PROSITE" id="PS51285">
    <property type="entry name" value="AGC_KINASE_CTER"/>
    <property type="match status" value="1"/>
</dbReference>
<dbReference type="SMART" id="SM00220">
    <property type="entry name" value="S_TKc"/>
    <property type="match status" value="1"/>
</dbReference>
<evidence type="ECO:0000256" key="5">
    <source>
        <dbReference type="ARBA" id="ARBA00022840"/>
    </source>
</evidence>
<dbReference type="STRING" id="1849047.A0A3D8QPY0"/>
<dbReference type="PANTHER" id="PTHR24351">
    <property type="entry name" value="RIBOSOMAL PROTEIN S6 KINASE"/>
    <property type="match status" value="1"/>
</dbReference>
<name>A0A3D8QPY0_9HELO</name>
<keyword evidence="2" id="KW-0808">Transferase</keyword>
<evidence type="ECO:0000259" key="7">
    <source>
        <dbReference type="PROSITE" id="PS50011"/>
    </source>
</evidence>
<feature type="compositionally biased region" description="Polar residues" evidence="6">
    <location>
        <begin position="406"/>
        <end position="422"/>
    </location>
</feature>
<keyword evidence="3" id="KW-0547">Nucleotide-binding</keyword>
<dbReference type="EMBL" id="PDLM01000013">
    <property type="protein sequence ID" value="RDW63524.1"/>
    <property type="molecule type" value="Genomic_DNA"/>
</dbReference>
<protein>
    <submittedName>
        <fullName evidence="9">Uncharacterized protein</fullName>
    </submittedName>
</protein>
<dbReference type="InterPro" id="IPR000719">
    <property type="entry name" value="Prot_kinase_dom"/>
</dbReference>
<dbReference type="OrthoDB" id="63267at2759"/>
<evidence type="ECO:0000256" key="4">
    <source>
        <dbReference type="ARBA" id="ARBA00022777"/>
    </source>
</evidence>
<feature type="domain" description="Protein kinase" evidence="7">
    <location>
        <begin position="18"/>
        <end position="277"/>
    </location>
</feature>
<keyword evidence="5" id="KW-0067">ATP-binding</keyword>
<gene>
    <name evidence="9" type="ORF">BP6252_11069</name>
</gene>
<evidence type="ECO:0000313" key="10">
    <source>
        <dbReference type="Proteomes" id="UP000256645"/>
    </source>
</evidence>
<comment type="caution">
    <text evidence="9">The sequence shown here is derived from an EMBL/GenBank/DDBJ whole genome shotgun (WGS) entry which is preliminary data.</text>
</comment>
<dbReference type="GO" id="GO:0005524">
    <property type="term" value="F:ATP binding"/>
    <property type="evidence" value="ECO:0007669"/>
    <property type="project" value="UniProtKB-KW"/>
</dbReference>
<dbReference type="Proteomes" id="UP000256645">
    <property type="component" value="Unassembled WGS sequence"/>
</dbReference>
<dbReference type="SMART" id="SM00133">
    <property type="entry name" value="S_TK_X"/>
    <property type="match status" value="1"/>
</dbReference>
<keyword evidence="10" id="KW-1185">Reference proteome</keyword>
<feature type="region of interest" description="Disordered" evidence="6">
    <location>
        <begin position="362"/>
        <end position="388"/>
    </location>
</feature>
<feature type="compositionally biased region" description="Basic and acidic residues" evidence="6">
    <location>
        <begin position="378"/>
        <end position="388"/>
    </location>
</feature>
<dbReference type="FunFam" id="1.10.510.10:FF:000210">
    <property type="entry name" value="Non-specific serine/threonine protein kinase"/>
    <property type="match status" value="1"/>
</dbReference>